<dbReference type="EMBL" id="UFUW01000001">
    <property type="protein sequence ID" value="SUX24304.1"/>
    <property type="molecule type" value="Genomic_DNA"/>
</dbReference>
<evidence type="ECO:0000256" key="1">
    <source>
        <dbReference type="SAM" id="Phobius"/>
    </source>
</evidence>
<accession>A0A381EBB6</accession>
<organism evidence="3 4">
    <name type="scientific">Cardiobacterium valvarum</name>
    <dbReference type="NCBI Taxonomy" id="194702"/>
    <lineage>
        <taxon>Bacteria</taxon>
        <taxon>Pseudomonadati</taxon>
        <taxon>Pseudomonadota</taxon>
        <taxon>Gammaproteobacteria</taxon>
        <taxon>Cardiobacteriales</taxon>
        <taxon>Cardiobacteriaceae</taxon>
        <taxon>Cardiobacterium</taxon>
    </lineage>
</organism>
<name>A0A381EBB6_9GAMM</name>
<keyword evidence="1" id="KW-0472">Membrane</keyword>
<feature type="transmembrane region" description="Helical" evidence="1">
    <location>
        <begin position="21"/>
        <end position="41"/>
    </location>
</feature>
<dbReference type="InterPro" id="IPR005182">
    <property type="entry name" value="YdbS-like_PH"/>
</dbReference>
<reference evidence="3 4" key="1">
    <citation type="submission" date="2018-06" db="EMBL/GenBank/DDBJ databases">
        <authorList>
            <consortium name="Pathogen Informatics"/>
            <person name="Doyle S."/>
        </authorList>
    </citation>
    <scope>NUCLEOTIDE SEQUENCE [LARGE SCALE GENOMIC DNA]</scope>
    <source>
        <strain evidence="3 4">NCTC13294</strain>
    </source>
</reference>
<feature type="transmembrane region" description="Helical" evidence="1">
    <location>
        <begin position="47"/>
        <end position="67"/>
    </location>
</feature>
<gene>
    <name evidence="3" type="ORF">NCTC13294_01799</name>
</gene>
<protein>
    <submittedName>
        <fullName evidence="3">Bacterial membrane flanked domain</fullName>
    </submittedName>
</protein>
<evidence type="ECO:0000313" key="4">
    <source>
        <dbReference type="Proteomes" id="UP000254572"/>
    </source>
</evidence>
<keyword evidence="1" id="KW-1133">Transmembrane helix</keyword>
<evidence type="ECO:0000259" key="2">
    <source>
        <dbReference type="Pfam" id="PF03703"/>
    </source>
</evidence>
<proteinExistence type="predicted"/>
<dbReference type="OrthoDB" id="3378680at2"/>
<keyword evidence="1" id="KW-0812">Transmembrane</keyword>
<dbReference type="AlphaFoldDB" id="A0A381EBB6"/>
<dbReference type="PANTHER" id="PTHR37938">
    <property type="entry name" value="BLL0215 PROTEIN"/>
    <property type="match status" value="1"/>
</dbReference>
<dbReference type="Pfam" id="PF03703">
    <property type="entry name" value="bPH_2"/>
    <property type="match status" value="1"/>
</dbReference>
<feature type="domain" description="YdbS-like PH" evidence="2">
    <location>
        <begin position="68"/>
        <end position="135"/>
    </location>
</feature>
<keyword evidence="4" id="KW-1185">Reference proteome</keyword>
<dbReference type="PANTHER" id="PTHR37938:SF1">
    <property type="entry name" value="BLL0215 PROTEIN"/>
    <property type="match status" value="1"/>
</dbReference>
<evidence type="ECO:0000313" key="3">
    <source>
        <dbReference type="EMBL" id="SUX24304.1"/>
    </source>
</evidence>
<dbReference type="Proteomes" id="UP000254572">
    <property type="component" value="Unassembled WGS sequence"/>
</dbReference>
<dbReference type="RefSeq" id="WP_115612017.1">
    <property type="nucleotide sequence ID" value="NZ_JBHLZC010000002.1"/>
</dbReference>
<sequence>MASYIEGNLSSGESIYYRAQVSWLSQIGRFALAIIFILIAMGAEEGVSIFFGIFAFFLLINAVLNVINTEMAITNKRVIAKFGLIRRNTIEMNLNRIESIAINQGILGRIFDFGSIGVRGTGGGQAPVPFIARPLEFRQQLNNLLEEEGLTK</sequence>